<evidence type="ECO:0000313" key="1">
    <source>
        <dbReference type="EMBL" id="KAK9175100.1"/>
    </source>
</evidence>
<organism evidence="1 2">
    <name type="scientific">Citrus x changshan-huyou</name>
    <dbReference type="NCBI Taxonomy" id="2935761"/>
    <lineage>
        <taxon>Eukaryota</taxon>
        <taxon>Viridiplantae</taxon>
        <taxon>Streptophyta</taxon>
        <taxon>Embryophyta</taxon>
        <taxon>Tracheophyta</taxon>
        <taxon>Spermatophyta</taxon>
        <taxon>Magnoliopsida</taxon>
        <taxon>eudicotyledons</taxon>
        <taxon>Gunneridae</taxon>
        <taxon>Pentapetalae</taxon>
        <taxon>rosids</taxon>
        <taxon>malvids</taxon>
        <taxon>Sapindales</taxon>
        <taxon>Rutaceae</taxon>
        <taxon>Aurantioideae</taxon>
        <taxon>Citrus</taxon>
    </lineage>
</organism>
<protein>
    <submittedName>
        <fullName evidence="1">Uncharacterized protein</fullName>
    </submittedName>
</protein>
<evidence type="ECO:0000313" key="2">
    <source>
        <dbReference type="Proteomes" id="UP001428341"/>
    </source>
</evidence>
<name>A0AAP0Q871_9ROSI</name>
<comment type="caution">
    <text evidence="1">The sequence shown here is derived from an EMBL/GenBank/DDBJ whole genome shotgun (WGS) entry which is preliminary data.</text>
</comment>
<keyword evidence="2" id="KW-1185">Reference proteome</keyword>
<dbReference type="Proteomes" id="UP001428341">
    <property type="component" value="Unassembled WGS sequence"/>
</dbReference>
<sequence>MSWFAAFSRTGATQSSSSLKVSSHSLTFSISNGQFHSFILPQDGTYFDYDDMEAHVMQRLATAHYFHGREMQRYPGLNASQVIDSSSAANASLTLPTYTNLPNFCHGSSHSDLLISIIRSIDNAQPPSSDPDINRDSLFKSRVFFRQLPPDNPRRPSPSEIFSFSEFVKSKWSAASARYKELISKGTCSLKERLLSRNTSVKELSKDVECEMSAGIAGVAKMIERLDG</sequence>
<accession>A0AAP0Q871</accession>
<dbReference type="AlphaFoldDB" id="A0AAP0Q871"/>
<dbReference type="EMBL" id="JBCGBO010000025">
    <property type="protein sequence ID" value="KAK9175100.1"/>
    <property type="molecule type" value="Genomic_DNA"/>
</dbReference>
<reference evidence="1 2" key="1">
    <citation type="submission" date="2024-05" db="EMBL/GenBank/DDBJ databases">
        <title>Haplotype-resolved chromosome-level genome assembly of Huyou (Citrus changshanensis).</title>
        <authorList>
            <person name="Miao C."/>
            <person name="Chen W."/>
            <person name="Wu Y."/>
            <person name="Wang L."/>
            <person name="Zhao S."/>
            <person name="Grierson D."/>
            <person name="Xu C."/>
            <person name="Chen K."/>
        </authorList>
    </citation>
    <scope>NUCLEOTIDE SEQUENCE [LARGE SCALE GENOMIC DNA]</scope>
    <source>
        <strain evidence="1">01-14</strain>
        <tissue evidence="1">Leaf</tissue>
    </source>
</reference>
<gene>
    <name evidence="1" type="ORF">WN944_027106</name>
</gene>
<proteinExistence type="predicted"/>